<name>A0AAQ4CPJ7_9CREN</name>
<protein>
    <submittedName>
        <fullName evidence="1">Uncharacterized protein</fullName>
    </submittedName>
</protein>
<accession>A0AAQ4CPJ7</accession>
<evidence type="ECO:0000313" key="2">
    <source>
        <dbReference type="Proteomes" id="UP001319921"/>
    </source>
</evidence>
<dbReference type="GeneID" id="68865485"/>
<dbReference type="AlphaFoldDB" id="A0AAQ4CPJ7"/>
<sequence>MFNKQNGEKKTKFKKISVYVDEETYKRINDFAEKYNLSTATLIRLVLSIYSDKFLDALNELMQKDLQLKIKLQKQKK</sequence>
<gene>
    <name evidence="1" type="ORF">SACC_07450</name>
</gene>
<reference evidence="1 2" key="1">
    <citation type="journal article" date="2022" name="Microbiol. Resour. Announc.">
        <title>Complete Genome Sequence of the Hyperthermophilic and Acidophilic Archaeon Saccharolobus caldissimus Strain HS-3T.</title>
        <authorList>
            <person name="Sakai H.D."/>
            <person name="Kurosawa N."/>
        </authorList>
    </citation>
    <scope>NUCLEOTIDE SEQUENCE [LARGE SCALE GENOMIC DNA]</scope>
    <source>
        <strain evidence="1 2">JCM32116</strain>
    </source>
</reference>
<keyword evidence="2" id="KW-1185">Reference proteome</keyword>
<dbReference type="EMBL" id="AP025226">
    <property type="protein sequence ID" value="BDB97728.1"/>
    <property type="molecule type" value="Genomic_DNA"/>
</dbReference>
<dbReference type="Proteomes" id="UP001319921">
    <property type="component" value="Chromosome"/>
</dbReference>
<organism evidence="1 2">
    <name type="scientific">Saccharolobus caldissimus</name>
    <dbReference type="NCBI Taxonomy" id="1702097"/>
    <lineage>
        <taxon>Archaea</taxon>
        <taxon>Thermoproteota</taxon>
        <taxon>Thermoprotei</taxon>
        <taxon>Sulfolobales</taxon>
        <taxon>Sulfolobaceae</taxon>
        <taxon>Saccharolobus</taxon>
    </lineage>
</organism>
<evidence type="ECO:0000313" key="1">
    <source>
        <dbReference type="EMBL" id="BDB97728.1"/>
    </source>
</evidence>
<dbReference type="RefSeq" id="WP_229571705.1">
    <property type="nucleotide sequence ID" value="NZ_AP025226.1"/>
</dbReference>
<proteinExistence type="predicted"/>
<dbReference type="KEGG" id="scas:SACC_07450"/>